<proteinExistence type="predicted"/>
<comment type="caution">
    <text evidence="1">The sequence shown here is derived from an EMBL/GenBank/DDBJ whole genome shotgun (WGS) entry which is preliminary data.</text>
</comment>
<name>A0ACC2EHT2_DIPCM</name>
<keyword evidence="2" id="KW-1185">Reference proteome</keyword>
<dbReference type="Proteomes" id="UP001162992">
    <property type="component" value="Chromosome 2"/>
</dbReference>
<evidence type="ECO:0000313" key="1">
    <source>
        <dbReference type="EMBL" id="KAJ7566129.1"/>
    </source>
</evidence>
<reference evidence="2" key="1">
    <citation type="journal article" date="2024" name="Proc. Natl. Acad. Sci. U.S.A.">
        <title>Extraordinary preservation of gene collinearity over three hundred million years revealed in homosporous lycophytes.</title>
        <authorList>
            <person name="Li C."/>
            <person name="Wickell D."/>
            <person name="Kuo L.Y."/>
            <person name="Chen X."/>
            <person name="Nie B."/>
            <person name="Liao X."/>
            <person name="Peng D."/>
            <person name="Ji J."/>
            <person name="Jenkins J."/>
            <person name="Williams M."/>
            <person name="Shu S."/>
            <person name="Plott C."/>
            <person name="Barry K."/>
            <person name="Rajasekar S."/>
            <person name="Grimwood J."/>
            <person name="Han X."/>
            <person name="Sun S."/>
            <person name="Hou Z."/>
            <person name="He W."/>
            <person name="Dai G."/>
            <person name="Sun C."/>
            <person name="Schmutz J."/>
            <person name="Leebens-Mack J.H."/>
            <person name="Li F.W."/>
            <person name="Wang L."/>
        </authorList>
    </citation>
    <scope>NUCLEOTIDE SEQUENCE [LARGE SCALE GENOMIC DNA]</scope>
    <source>
        <strain evidence="2">cv. PW_Plant_1</strain>
    </source>
</reference>
<evidence type="ECO:0000313" key="2">
    <source>
        <dbReference type="Proteomes" id="UP001162992"/>
    </source>
</evidence>
<organism evidence="1 2">
    <name type="scientific">Diphasiastrum complanatum</name>
    <name type="common">Issler's clubmoss</name>
    <name type="synonym">Lycopodium complanatum</name>
    <dbReference type="NCBI Taxonomy" id="34168"/>
    <lineage>
        <taxon>Eukaryota</taxon>
        <taxon>Viridiplantae</taxon>
        <taxon>Streptophyta</taxon>
        <taxon>Embryophyta</taxon>
        <taxon>Tracheophyta</taxon>
        <taxon>Lycopodiopsida</taxon>
        <taxon>Lycopodiales</taxon>
        <taxon>Lycopodiaceae</taxon>
        <taxon>Lycopodioideae</taxon>
        <taxon>Diphasiastrum</taxon>
    </lineage>
</organism>
<protein>
    <submittedName>
        <fullName evidence="1">Uncharacterized protein</fullName>
    </submittedName>
</protein>
<sequence length="643" mass="73106">MDDPVLQYIQDILMCEDLEDDGKFNAYNSVETVSKEFEELLEDRSYIGGASFEAEGFEQGISETDVTVSGNFGTLVFGSPNRLDSPYESNSELADLLLDKDRTLFQEYHGKDCQRQTPKADWPIEPQSVSTGFHSYDPDNCKISSLEVGVKGLCVEDQSGICWHRHPSSQILCLSHKQELRVSSPEHSDNLLVNDMQQVIDLKGDNRITVNYEEFVAGNANSFPLNSSENVTGCQSSRQIPDREMEPSSPVPANLLEQLLDCARAVEADDLEKVNEIVEKLRSETSPTGDCYQRLGFYFVEALVARVWRATSKMCFQFSPSTIEILKAYHLFLETTPYMKIPHYFATQTILKACKGAQRLHIVDYGILYGIQWPALIEALADRPEGPPKLRITGIHFPMPDSKPVEKTELTASRLAEFARRCGVPFEYHSVKAKWDQILPSSLMIRHDEILIVNCMFGLRHLLDETMAAESPRKRVLKSIRAMNPKVFIEGVMNAALNTPLGFIHRFRAVLDHSINTFEAIDASIPWHSPERVHMESQFFAKAIFNVVACEGAERVDRAEPYKYWQTLTYMAGFKMMPIQSTMYRQIEDIMATSFHRNYEFGRDGEWMLLGWKNRPTHAVSAWETRSIQPRTAASITRPSIQH</sequence>
<gene>
    <name evidence="1" type="ORF">O6H91_02G089600</name>
</gene>
<dbReference type="EMBL" id="CM055093">
    <property type="protein sequence ID" value="KAJ7566129.1"/>
    <property type="molecule type" value="Genomic_DNA"/>
</dbReference>
<accession>A0ACC2EHT2</accession>